<dbReference type="SUPFAM" id="SSF53474">
    <property type="entry name" value="alpha/beta-Hydrolases"/>
    <property type="match status" value="1"/>
</dbReference>
<feature type="signal peptide" evidence="1">
    <location>
        <begin position="1"/>
        <end position="23"/>
    </location>
</feature>
<evidence type="ECO:0008006" key="4">
    <source>
        <dbReference type="Google" id="ProtNLM"/>
    </source>
</evidence>
<evidence type="ECO:0000313" key="2">
    <source>
        <dbReference type="EMBL" id="CAB9499995.1"/>
    </source>
</evidence>
<dbReference type="AlphaFoldDB" id="A0A9N8DDV7"/>
<name>A0A9N8DDV7_9STRA</name>
<organism evidence="2 3">
    <name type="scientific">Seminavis robusta</name>
    <dbReference type="NCBI Taxonomy" id="568900"/>
    <lineage>
        <taxon>Eukaryota</taxon>
        <taxon>Sar</taxon>
        <taxon>Stramenopiles</taxon>
        <taxon>Ochrophyta</taxon>
        <taxon>Bacillariophyta</taxon>
        <taxon>Bacillariophyceae</taxon>
        <taxon>Bacillariophycidae</taxon>
        <taxon>Naviculales</taxon>
        <taxon>Naviculaceae</taxon>
        <taxon>Seminavis</taxon>
    </lineage>
</organism>
<keyword evidence="1" id="KW-0732">Signal</keyword>
<protein>
    <recommendedName>
        <fullName evidence="4">Feruloyl esterase</fullName>
    </recommendedName>
</protein>
<gene>
    <name evidence="2" type="ORF">SEMRO_73_G040380.1</name>
</gene>
<evidence type="ECO:0000256" key="1">
    <source>
        <dbReference type="SAM" id="SignalP"/>
    </source>
</evidence>
<comment type="caution">
    <text evidence="2">The sequence shown here is derived from an EMBL/GenBank/DDBJ whole genome shotgun (WGS) entry which is preliminary data.</text>
</comment>
<keyword evidence="3" id="KW-1185">Reference proteome</keyword>
<feature type="chain" id="PRO_5040154611" description="Feruloyl esterase" evidence="1">
    <location>
        <begin position="24"/>
        <end position="408"/>
    </location>
</feature>
<accession>A0A9N8DDV7</accession>
<proteinExistence type="predicted"/>
<dbReference type="EMBL" id="CAICTM010000072">
    <property type="protein sequence ID" value="CAB9499995.1"/>
    <property type="molecule type" value="Genomic_DNA"/>
</dbReference>
<dbReference type="Gene3D" id="3.40.50.1820">
    <property type="entry name" value="alpha/beta hydrolase"/>
    <property type="match status" value="1"/>
</dbReference>
<dbReference type="Proteomes" id="UP001153069">
    <property type="component" value="Unassembled WGS sequence"/>
</dbReference>
<reference evidence="2" key="1">
    <citation type="submission" date="2020-06" db="EMBL/GenBank/DDBJ databases">
        <authorList>
            <consortium name="Plant Systems Biology data submission"/>
        </authorList>
    </citation>
    <scope>NUCLEOTIDE SEQUENCE</scope>
    <source>
        <strain evidence="2">D6</strain>
    </source>
</reference>
<dbReference type="InterPro" id="IPR029058">
    <property type="entry name" value="AB_hydrolase_fold"/>
</dbReference>
<evidence type="ECO:0000313" key="3">
    <source>
        <dbReference type="Proteomes" id="UP001153069"/>
    </source>
</evidence>
<sequence>MKGPTILPRLGVYWALLSQLCHGRSLNTDCSIDDAALQNDLLEDQEASVSKVCFPVRGAERCFFLLLPECAKEKSNVPLVVDLHDTGSCPLAQSRISGWKEYALSECFAVSWPLGTTDPNVADEPCFTVPGGMDVLNSHGRTVGVAPDCCCKKGGQLIPETDTNDIEFLHDVINKAIDEAWYRNVAINATKVQLSGYGNGATAAMGFTAIHSDIVSCLSPFAGPMVTAIPEDYTPVPVFSVLDSGRSHQDQELDSSTELMLSPGDVAYILPSPSRVDEVFSEANHCVGESTSRSNTATDKLTQVEGVVTSGKFGDCKAPVNFLKPPFAAYKSRISTDDDTDTTSTAAKNRVVDTTIIAYMFCKDRHSVDTDYVRVERPPVSAAATTKSALATSVVAVVSATVALWTAA</sequence>